<proteinExistence type="predicted"/>
<dbReference type="PANTHER" id="PTHR43201">
    <property type="entry name" value="ACYL-COA SYNTHETASE"/>
    <property type="match status" value="1"/>
</dbReference>
<dbReference type="GO" id="GO:0031956">
    <property type="term" value="F:medium-chain fatty acid-CoA ligase activity"/>
    <property type="evidence" value="ECO:0007669"/>
    <property type="project" value="TreeGrafter"/>
</dbReference>
<dbReference type="Proteomes" id="UP001244011">
    <property type="component" value="Unassembled WGS sequence"/>
</dbReference>
<dbReference type="InterPro" id="IPR042099">
    <property type="entry name" value="ANL_N_sf"/>
</dbReference>
<reference evidence="2" key="1">
    <citation type="submission" date="2023-06" db="EMBL/GenBank/DDBJ databases">
        <title>Genome-scale phylogeny and comparative genomics of the fungal order Sordariales.</title>
        <authorList>
            <consortium name="Lawrence Berkeley National Laboratory"/>
            <person name="Hensen N."/>
            <person name="Bonometti L."/>
            <person name="Westerberg I."/>
            <person name="Brannstrom I.O."/>
            <person name="Guillou S."/>
            <person name="Cros-Aarteil S."/>
            <person name="Calhoun S."/>
            <person name="Haridas S."/>
            <person name="Kuo A."/>
            <person name="Mondo S."/>
            <person name="Pangilinan J."/>
            <person name="Riley R."/>
            <person name="Labutti K."/>
            <person name="Andreopoulos B."/>
            <person name="Lipzen A."/>
            <person name="Chen C."/>
            <person name="Yanf M."/>
            <person name="Daum C."/>
            <person name="Ng V."/>
            <person name="Clum A."/>
            <person name="Steindorff A."/>
            <person name="Ohm R."/>
            <person name="Martin F."/>
            <person name="Silar P."/>
            <person name="Natvig D."/>
            <person name="Lalanne C."/>
            <person name="Gautier V."/>
            <person name="Ament-Velasquez S.L."/>
            <person name="Kruys A."/>
            <person name="Hutchinson M.I."/>
            <person name="Powell A.J."/>
            <person name="Barry K."/>
            <person name="Miller A.N."/>
            <person name="Grigoriev I.V."/>
            <person name="Debuchy R."/>
            <person name="Gladieux P."/>
            <person name="Thoren M.H."/>
            <person name="Johannesson H."/>
        </authorList>
    </citation>
    <scope>NUCLEOTIDE SEQUENCE</scope>
    <source>
        <strain evidence="2">8032-3</strain>
    </source>
</reference>
<dbReference type="Gene3D" id="3.40.50.12780">
    <property type="entry name" value="N-terminal domain of ligase-like"/>
    <property type="match status" value="1"/>
</dbReference>
<feature type="domain" description="AMP-dependent synthetase/ligase" evidence="1">
    <location>
        <begin position="77"/>
        <end position="454"/>
    </location>
</feature>
<keyword evidence="3" id="KW-1185">Reference proteome</keyword>
<gene>
    <name evidence="2" type="ORF">QBC33DRAFT_598571</name>
</gene>
<name>A0AAJ0BRW3_9PEZI</name>
<organism evidence="2 3">
    <name type="scientific">Phialemonium atrogriseum</name>
    <dbReference type="NCBI Taxonomy" id="1093897"/>
    <lineage>
        <taxon>Eukaryota</taxon>
        <taxon>Fungi</taxon>
        <taxon>Dikarya</taxon>
        <taxon>Ascomycota</taxon>
        <taxon>Pezizomycotina</taxon>
        <taxon>Sordariomycetes</taxon>
        <taxon>Sordariomycetidae</taxon>
        <taxon>Cephalothecales</taxon>
        <taxon>Cephalothecaceae</taxon>
        <taxon>Phialemonium</taxon>
    </lineage>
</organism>
<evidence type="ECO:0000313" key="3">
    <source>
        <dbReference type="Proteomes" id="UP001244011"/>
    </source>
</evidence>
<dbReference type="SUPFAM" id="SSF56801">
    <property type="entry name" value="Acetyl-CoA synthetase-like"/>
    <property type="match status" value="1"/>
</dbReference>
<evidence type="ECO:0000313" key="2">
    <source>
        <dbReference type="EMBL" id="KAK1763358.1"/>
    </source>
</evidence>
<dbReference type="Pfam" id="PF00501">
    <property type="entry name" value="AMP-binding"/>
    <property type="match status" value="1"/>
</dbReference>
<dbReference type="GeneID" id="85315170"/>
<dbReference type="AlphaFoldDB" id="A0AAJ0BRW3"/>
<comment type="caution">
    <text evidence="2">The sequence shown here is derived from an EMBL/GenBank/DDBJ whole genome shotgun (WGS) entry which is preliminary data.</text>
</comment>
<sequence>MAKEGPGDQLADIDGGPLANTQQSIFAHIERGLIKNPHQPAVICMHQQANDLADWVELDDEYEPVRTGSDPGTTCLTLTYTQLHRGALKLVAGLVANGVRPGSSVLCMIPNGGEYALLLWACAILRLTLSAVDPSVMSKEKGMELQNYIKSLKPGLVVVPDANGARAVNTAAAAEQLDVSSPSLHLLILNDNGDASTPSSEWKYLRDVLKTGTSLSNNSPTFDEPTLLDAARRDNPDRIHSILFTSGTSGNQPKGCPLRVASMTHILESQSWLITGPTSARVLQQAHNSRAIGPQHTLQTWRAGGAIVLATGPSFAVEHTLEAMRRHAVTFVVLSPAMVHALAREPAAARDAVRAVQVGGDAVAREVLVRCAALFPRARVCVNHGMSEGGGFFVWPFFDRPIGEVLYFGEICPAGEVAPGARVRVWDAAAGRTAMRGQPGELHVCCESLIRGYLGGVDASAFYEDGLGVRWMNTGDVAVVSEDGLVYILGRSKDAITRGSIVIIPVALESCVEKYTGAQTSVVAVHRPEVGHEPFAVLSSLKGFTPNQIINHVTSVFGEGYALHGVASLQQVGLAEFPVNATHKIIKLDVQKAVMEFIKIQTV</sequence>
<evidence type="ECO:0000259" key="1">
    <source>
        <dbReference type="Pfam" id="PF00501"/>
    </source>
</evidence>
<protein>
    <recommendedName>
        <fullName evidence="1">AMP-dependent synthetase/ligase domain-containing protein</fullName>
    </recommendedName>
</protein>
<dbReference type="InterPro" id="IPR000873">
    <property type="entry name" value="AMP-dep_synth/lig_dom"/>
</dbReference>
<accession>A0AAJ0BRW3</accession>
<dbReference type="PANTHER" id="PTHR43201:SF32">
    <property type="entry name" value="2-SUCCINYLBENZOATE--COA LIGASE, CHLOROPLASTIC_PEROXISOMAL"/>
    <property type="match status" value="1"/>
</dbReference>
<dbReference type="GO" id="GO:0006631">
    <property type="term" value="P:fatty acid metabolic process"/>
    <property type="evidence" value="ECO:0007669"/>
    <property type="project" value="TreeGrafter"/>
</dbReference>
<dbReference type="EMBL" id="MU839028">
    <property type="protein sequence ID" value="KAK1763358.1"/>
    <property type="molecule type" value="Genomic_DNA"/>
</dbReference>
<dbReference type="RefSeq" id="XP_060279571.1">
    <property type="nucleotide sequence ID" value="XM_060431983.1"/>
</dbReference>